<keyword evidence="3" id="KW-1185">Reference proteome</keyword>
<protein>
    <submittedName>
        <fullName evidence="2">Uncharacterized protein</fullName>
    </submittedName>
</protein>
<gene>
    <name evidence="2" type="ORF">B0T22DRAFT_57817</name>
</gene>
<dbReference type="EMBL" id="JAULSO010000001">
    <property type="protein sequence ID" value="KAK3693992.1"/>
    <property type="molecule type" value="Genomic_DNA"/>
</dbReference>
<dbReference type="AlphaFoldDB" id="A0AAE0XIC7"/>
<reference evidence="2" key="2">
    <citation type="submission" date="2023-06" db="EMBL/GenBank/DDBJ databases">
        <authorList>
            <consortium name="Lawrence Berkeley National Laboratory"/>
            <person name="Haridas S."/>
            <person name="Hensen N."/>
            <person name="Bonometti L."/>
            <person name="Westerberg I."/>
            <person name="Brannstrom I.O."/>
            <person name="Guillou S."/>
            <person name="Cros-Aarteil S."/>
            <person name="Calhoun S."/>
            <person name="Kuo A."/>
            <person name="Mondo S."/>
            <person name="Pangilinan J."/>
            <person name="Riley R."/>
            <person name="Labutti K."/>
            <person name="Andreopoulos B."/>
            <person name="Lipzen A."/>
            <person name="Chen C."/>
            <person name="Yanf M."/>
            <person name="Daum C."/>
            <person name="Ng V."/>
            <person name="Clum A."/>
            <person name="Steindorff A."/>
            <person name="Ohm R."/>
            <person name="Martin F."/>
            <person name="Silar P."/>
            <person name="Natvig D."/>
            <person name="Lalanne C."/>
            <person name="Gautier V."/>
            <person name="Ament-Velasquez S.L."/>
            <person name="Kruys A."/>
            <person name="Hutchinson M.I."/>
            <person name="Powell A.J."/>
            <person name="Barry K."/>
            <person name="Miller A.N."/>
            <person name="Grigoriev I.V."/>
            <person name="Debuchy R."/>
            <person name="Gladieux P."/>
            <person name="Thoren M.H."/>
            <person name="Johannesson H."/>
        </authorList>
    </citation>
    <scope>NUCLEOTIDE SEQUENCE</scope>
    <source>
        <strain evidence="2">CBS 314.62</strain>
    </source>
</reference>
<evidence type="ECO:0000256" key="1">
    <source>
        <dbReference type="SAM" id="MobiDB-lite"/>
    </source>
</evidence>
<accession>A0AAE0XIC7</accession>
<sequence>MFAPIAVGTLRPLLFDRRLQVRASAGPSYLTSETPHFSSRYLSFLEALLRKRARDPSPNPEASSSRGRKPGRGQLVGLRFGGVPTRVEVRDSLRQKWEGRQQCSKEGKKKILLSRLSDNITRHLRIVTHEQKYLHPQRGRKAGRIKITLGMLNGEKKHIPTPRSLSATFVLAEDSGSTAIIKACLGAPVPQCPDNRYPVKSSDGAGWRRGFWTPRTSGFTLPSQERG</sequence>
<name>A0AAE0XIC7_9PEZI</name>
<reference evidence="2" key="1">
    <citation type="journal article" date="2023" name="Mol. Phylogenet. Evol.">
        <title>Genome-scale phylogeny and comparative genomics of the fungal order Sordariales.</title>
        <authorList>
            <person name="Hensen N."/>
            <person name="Bonometti L."/>
            <person name="Westerberg I."/>
            <person name="Brannstrom I.O."/>
            <person name="Guillou S."/>
            <person name="Cros-Aarteil S."/>
            <person name="Calhoun S."/>
            <person name="Haridas S."/>
            <person name="Kuo A."/>
            <person name="Mondo S."/>
            <person name="Pangilinan J."/>
            <person name="Riley R."/>
            <person name="LaButti K."/>
            <person name="Andreopoulos B."/>
            <person name="Lipzen A."/>
            <person name="Chen C."/>
            <person name="Yan M."/>
            <person name="Daum C."/>
            <person name="Ng V."/>
            <person name="Clum A."/>
            <person name="Steindorff A."/>
            <person name="Ohm R.A."/>
            <person name="Martin F."/>
            <person name="Silar P."/>
            <person name="Natvig D.O."/>
            <person name="Lalanne C."/>
            <person name="Gautier V."/>
            <person name="Ament-Velasquez S.L."/>
            <person name="Kruys A."/>
            <person name="Hutchinson M.I."/>
            <person name="Powell A.J."/>
            <person name="Barry K."/>
            <person name="Miller A.N."/>
            <person name="Grigoriev I.V."/>
            <person name="Debuchy R."/>
            <person name="Gladieux P."/>
            <person name="Hiltunen Thoren M."/>
            <person name="Johannesson H."/>
        </authorList>
    </citation>
    <scope>NUCLEOTIDE SEQUENCE</scope>
    <source>
        <strain evidence="2">CBS 314.62</strain>
    </source>
</reference>
<evidence type="ECO:0000313" key="2">
    <source>
        <dbReference type="EMBL" id="KAK3693992.1"/>
    </source>
</evidence>
<proteinExistence type="predicted"/>
<dbReference type="Proteomes" id="UP001270362">
    <property type="component" value="Unassembled WGS sequence"/>
</dbReference>
<evidence type="ECO:0000313" key="3">
    <source>
        <dbReference type="Proteomes" id="UP001270362"/>
    </source>
</evidence>
<comment type="caution">
    <text evidence="2">The sequence shown here is derived from an EMBL/GenBank/DDBJ whole genome shotgun (WGS) entry which is preliminary data.</text>
</comment>
<feature type="region of interest" description="Disordered" evidence="1">
    <location>
        <begin position="53"/>
        <end position="77"/>
    </location>
</feature>
<organism evidence="2 3">
    <name type="scientific">Podospora appendiculata</name>
    <dbReference type="NCBI Taxonomy" id="314037"/>
    <lineage>
        <taxon>Eukaryota</taxon>
        <taxon>Fungi</taxon>
        <taxon>Dikarya</taxon>
        <taxon>Ascomycota</taxon>
        <taxon>Pezizomycotina</taxon>
        <taxon>Sordariomycetes</taxon>
        <taxon>Sordariomycetidae</taxon>
        <taxon>Sordariales</taxon>
        <taxon>Podosporaceae</taxon>
        <taxon>Podospora</taxon>
    </lineage>
</organism>